<keyword evidence="4" id="KW-0288">FMN</keyword>
<evidence type="ECO:0000256" key="1">
    <source>
        <dbReference type="ARBA" id="ARBA00001917"/>
    </source>
</evidence>
<comment type="cofactor">
    <cofactor evidence="1">
        <name>FMN</name>
        <dbReference type="ChEBI" id="CHEBI:58210"/>
    </cofactor>
</comment>
<evidence type="ECO:0000256" key="3">
    <source>
        <dbReference type="ARBA" id="ARBA00022630"/>
    </source>
</evidence>
<dbReference type="InterPro" id="IPR029479">
    <property type="entry name" value="Nitroreductase"/>
</dbReference>
<accession>I4D101</accession>
<gene>
    <name evidence="7" type="ordered locus">Desaci_0408</name>
</gene>
<dbReference type="OrthoDB" id="9812105at2"/>
<keyword evidence="5" id="KW-0560">Oxidoreductase</keyword>
<dbReference type="PANTHER" id="PTHR43673:SF2">
    <property type="entry name" value="NITROREDUCTASE"/>
    <property type="match status" value="1"/>
</dbReference>
<evidence type="ECO:0000259" key="6">
    <source>
        <dbReference type="Pfam" id="PF00881"/>
    </source>
</evidence>
<comment type="similarity">
    <text evidence="2">Belongs to the nitroreductase family.</text>
</comment>
<dbReference type="HOGENOM" id="CLU_070764_7_0_9"/>
<feature type="domain" description="Nitroreductase" evidence="6">
    <location>
        <begin position="10"/>
        <end position="155"/>
    </location>
</feature>
<organism evidence="7 8">
    <name type="scientific">Desulfosporosinus acidiphilus (strain DSM 22704 / JCM 16185 / SJ4)</name>
    <dbReference type="NCBI Taxonomy" id="646529"/>
    <lineage>
        <taxon>Bacteria</taxon>
        <taxon>Bacillati</taxon>
        <taxon>Bacillota</taxon>
        <taxon>Clostridia</taxon>
        <taxon>Eubacteriales</taxon>
        <taxon>Desulfitobacteriaceae</taxon>
        <taxon>Desulfosporosinus</taxon>
    </lineage>
</organism>
<dbReference type="RefSeq" id="WP_014825488.1">
    <property type="nucleotide sequence ID" value="NC_018068.1"/>
</dbReference>
<evidence type="ECO:0000256" key="4">
    <source>
        <dbReference type="ARBA" id="ARBA00022643"/>
    </source>
</evidence>
<dbReference type="Proteomes" id="UP000002892">
    <property type="component" value="Chromosome"/>
</dbReference>
<dbReference type="STRING" id="646529.Desaci_0408"/>
<evidence type="ECO:0000313" key="7">
    <source>
        <dbReference type="EMBL" id="AFM39475.1"/>
    </source>
</evidence>
<dbReference type="AlphaFoldDB" id="I4D101"/>
<evidence type="ECO:0000256" key="2">
    <source>
        <dbReference type="ARBA" id="ARBA00007118"/>
    </source>
</evidence>
<keyword evidence="3" id="KW-0285">Flavoprotein</keyword>
<protein>
    <submittedName>
        <fullName evidence="7">Nitroreductase</fullName>
    </submittedName>
</protein>
<dbReference type="GO" id="GO:0016491">
    <property type="term" value="F:oxidoreductase activity"/>
    <property type="evidence" value="ECO:0007669"/>
    <property type="project" value="UniProtKB-KW"/>
</dbReference>
<dbReference type="SUPFAM" id="SSF55469">
    <property type="entry name" value="FMN-dependent nitroreductase-like"/>
    <property type="match status" value="1"/>
</dbReference>
<evidence type="ECO:0000256" key="5">
    <source>
        <dbReference type="ARBA" id="ARBA00023002"/>
    </source>
</evidence>
<dbReference type="PANTHER" id="PTHR43673">
    <property type="entry name" value="NAD(P)H NITROREDUCTASE YDGI-RELATED"/>
    <property type="match status" value="1"/>
</dbReference>
<evidence type="ECO:0000313" key="8">
    <source>
        <dbReference type="Proteomes" id="UP000002892"/>
    </source>
</evidence>
<reference evidence="7 8" key="1">
    <citation type="journal article" date="2012" name="J. Bacteriol.">
        <title>Complete genome sequences of Desulfosporosinus orientis DSM765T, Desulfosporosinus youngiae DSM17734T, Desulfosporosinus meridiei DSM13257T, and Desulfosporosinus acidiphilus DSM22704T.</title>
        <authorList>
            <person name="Pester M."/>
            <person name="Brambilla E."/>
            <person name="Alazard D."/>
            <person name="Rattei T."/>
            <person name="Weinmaier T."/>
            <person name="Han J."/>
            <person name="Lucas S."/>
            <person name="Lapidus A."/>
            <person name="Cheng J.F."/>
            <person name="Goodwin L."/>
            <person name="Pitluck S."/>
            <person name="Peters L."/>
            <person name="Ovchinnikova G."/>
            <person name="Teshima H."/>
            <person name="Detter J.C."/>
            <person name="Han C.S."/>
            <person name="Tapia R."/>
            <person name="Land M.L."/>
            <person name="Hauser L."/>
            <person name="Kyrpides N.C."/>
            <person name="Ivanova N.N."/>
            <person name="Pagani I."/>
            <person name="Huntmann M."/>
            <person name="Wei C.L."/>
            <person name="Davenport K.W."/>
            <person name="Daligault H."/>
            <person name="Chain P.S."/>
            <person name="Chen A."/>
            <person name="Mavromatis K."/>
            <person name="Markowitz V."/>
            <person name="Szeto E."/>
            <person name="Mikhailova N."/>
            <person name="Pati A."/>
            <person name="Wagner M."/>
            <person name="Woyke T."/>
            <person name="Ollivier B."/>
            <person name="Klenk H.P."/>
            <person name="Spring S."/>
            <person name="Loy A."/>
        </authorList>
    </citation>
    <scope>NUCLEOTIDE SEQUENCE [LARGE SCALE GENOMIC DNA]</scope>
    <source>
        <strain evidence="8">DSM 22704 / JCM 16185 / SJ4</strain>
    </source>
</reference>
<dbReference type="eggNOG" id="COG0778">
    <property type="taxonomic scope" value="Bacteria"/>
</dbReference>
<proteinExistence type="inferred from homology"/>
<sequence length="175" mass="18877">MNQTIETIMKRKGSMSYTAEQIKESDMTAIISSGIAGPTGRNFQNRHFTVVQNAELLRQINDGIRTLMSAPVEYNPLYGAPTLIITSAPIDSPFAEQDCAAAVENMALAATALGLGSRYLLSPTRFIESEAGKTVKQALAIPEGYRSVACLIAGYDADPSQAPVTRNMDVVNYVK</sequence>
<dbReference type="EMBL" id="CP003639">
    <property type="protein sequence ID" value="AFM39475.1"/>
    <property type="molecule type" value="Genomic_DNA"/>
</dbReference>
<dbReference type="Gene3D" id="3.40.109.10">
    <property type="entry name" value="NADH Oxidase"/>
    <property type="match status" value="1"/>
</dbReference>
<keyword evidence="8" id="KW-1185">Reference proteome</keyword>
<dbReference type="Pfam" id="PF00881">
    <property type="entry name" value="Nitroreductase"/>
    <property type="match status" value="1"/>
</dbReference>
<name>I4D101_DESAJ</name>
<dbReference type="InterPro" id="IPR000415">
    <property type="entry name" value="Nitroreductase-like"/>
</dbReference>
<dbReference type="KEGG" id="dai:Desaci_0408"/>